<evidence type="ECO:0000313" key="3">
    <source>
        <dbReference type="EMBL" id="JAT30807.1"/>
    </source>
</evidence>
<feature type="compositionally biased region" description="Basic residues" evidence="1">
    <location>
        <begin position="14"/>
        <end position="23"/>
    </location>
</feature>
<gene>
    <name evidence="2" type="ORF">g.21671</name>
    <name evidence="3" type="ORF">g.21673</name>
</gene>
<dbReference type="AlphaFoldDB" id="A0A1B6M4F4"/>
<feature type="region of interest" description="Disordered" evidence="1">
    <location>
        <begin position="1"/>
        <end position="49"/>
    </location>
</feature>
<dbReference type="EMBL" id="GEBQ01009170">
    <property type="protein sequence ID" value="JAT30807.1"/>
    <property type="molecule type" value="Transcribed_RNA"/>
</dbReference>
<sequence length="110" mass="13295">DSSESNHNHDNSHNHRQNPHIRKYLTDEEDSLESSHNHDNSHKLHERPHIPKYVLDEADFWKSIHHHVVPYENLYHPKDLTDDEDNLDFDYHRDALDNYAVFPLWYPQAH</sequence>
<proteinExistence type="predicted"/>
<feature type="compositionally biased region" description="Basic and acidic residues" evidence="1">
    <location>
        <begin position="1"/>
        <end position="13"/>
    </location>
</feature>
<evidence type="ECO:0000256" key="1">
    <source>
        <dbReference type="SAM" id="MobiDB-lite"/>
    </source>
</evidence>
<dbReference type="EMBL" id="GEBQ01015786">
    <property type="protein sequence ID" value="JAT24191.1"/>
    <property type="molecule type" value="Transcribed_RNA"/>
</dbReference>
<feature type="non-terminal residue" evidence="3">
    <location>
        <position position="1"/>
    </location>
</feature>
<accession>A0A1B6M4F4</accession>
<name>A0A1B6M4F4_9HEMI</name>
<protein>
    <submittedName>
        <fullName evidence="3">Uncharacterized protein</fullName>
    </submittedName>
</protein>
<reference evidence="3" key="1">
    <citation type="submission" date="2015-11" db="EMBL/GenBank/DDBJ databases">
        <title>De novo transcriptome assembly of four potential Pierce s Disease insect vectors from Arizona vineyards.</title>
        <authorList>
            <person name="Tassone E.E."/>
        </authorList>
    </citation>
    <scope>NUCLEOTIDE SEQUENCE</scope>
</reference>
<evidence type="ECO:0000313" key="2">
    <source>
        <dbReference type="EMBL" id="JAT24191.1"/>
    </source>
</evidence>
<organism evidence="3">
    <name type="scientific">Graphocephala atropunctata</name>
    <dbReference type="NCBI Taxonomy" id="36148"/>
    <lineage>
        <taxon>Eukaryota</taxon>
        <taxon>Metazoa</taxon>
        <taxon>Ecdysozoa</taxon>
        <taxon>Arthropoda</taxon>
        <taxon>Hexapoda</taxon>
        <taxon>Insecta</taxon>
        <taxon>Pterygota</taxon>
        <taxon>Neoptera</taxon>
        <taxon>Paraneoptera</taxon>
        <taxon>Hemiptera</taxon>
        <taxon>Auchenorrhyncha</taxon>
        <taxon>Membracoidea</taxon>
        <taxon>Cicadellidae</taxon>
        <taxon>Cicadellinae</taxon>
        <taxon>Cicadellini</taxon>
        <taxon>Graphocephala</taxon>
    </lineage>
</organism>
<feature type="compositionally biased region" description="Basic and acidic residues" evidence="1">
    <location>
        <begin position="33"/>
        <end position="49"/>
    </location>
</feature>